<evidence type="ECO:0000256" key="2">
    <source>
        <dbReference type="ARBA" id="ARBA00012438"/>
    </source>
</evidence>
<dbReference type="InterPro" id="IPR005467">
    <property type="entry name" value="His_kinase_dom"/>
</dbReference>
<dbReference type="FunFam" id="3.30.565.10:FF:000010">
    <property type="entry name" value="Sensor histidine kinase RcsC"/>
    <property type="match status" value="1"/>
</dbReference>
<dbReference type="Gene3D" id="3.30.450.20">
    <property type="entry name" value="PAS domain"/>
    <property type="match status" value="1"/>
</dbReference>
<dbReference type="PROSITE" id="PS50109">
    <property type="entry name" value="HIS_KIN"/>
    <property type="match status" value="1"/>
</dbReference>
<organism evidence="11 12">
    <name type="scientific">Roseococcus suduntuyensis</name>
    <dbReference type="NCBI Taxonomy" id="455361"/>
    <lineage>
        <taxon>Bacteria</taxon>
        <taxon>Pseudomonadati</taxon>
        <taxon>Pseudomonadota</taxon>
        <taxon>Alphaproteobacteria</taxon>
        <taxon>Acetobacterales</taxon>
        <taxon>Roseomonadaceae</taxon>
        <taxon>Roseococcus</taxon>
    </lineage>
</organism>
<dbReference type="InterPro" id="IPR036890">
    <property type="entry name" value="HATPase_C_sf"/>
</dbReference>
<evidence type="ECO:0000259" key="8">
    <source>
        <dbReference type="PROSITE" id="PS50110"/>
    </source>
</evidence>
<feature type="domain" description="PAC" evidence="10">
    <location>
        <begin position="122"/>
        <end position="174"/>
    </location>
</feature>
<evidence type="ECO:0000256" key="1">
    <source>
        <dbReference type="ARBA" id="ARBA00000085"/>
    </source>
</evidence>
<keyword evidence="3 5" id="KW-0597">Phosphoprotein</keyword>
<dbReference type="SMART" id="SM00388">
    <property type="entry name" value="HisKA"/>
    <property type="match status" value="1"/>
</dbReference>
<dbReference type="GO" id="GO:0000155">
    <property type="term" value="F:phosphorelay sensor kinase activity"/>
    <property type="evidence" value="ECO:0007669"/>
    <property type="project" value="InterPro"/>
</dbReference>
<dbReference type="AlphaFoldDB" id="A0A840AI85"/>
<dbReference type="GO" id="GO:0005524">
    <property type="term" value="F:ATP binding"/>
    <property type="evidence" value="ECO:0007669"/>
    <property type="project" value="UniProtKB-KW"/>
</dbReference>
<dbReference type="Pfam" id="PF00512">
    <property type="entry name" value="HisKA"/>
    <property type="match status" value="1"/>
</dbReference>
<comment type="catalytic activity">
    <reaction evidence="1">
        <text>ATP + protein L-histidine = ADP + protein N-phospho-L-histidine.</text>
        <dbReference type="EC" id="2.7.13.3"/>
    </reaction>
</comment>
<keyword evidence="4" id="KW-0902">Two-component regulatory system</keyword>
<dbReference type="SUPFAM" id="SSF47384">
    <property type="entry name" value="Homodimeric domain of signal transducing histidine kinase"/>
    <property type="match status" value="1"/>
</dbReference>
<dbReference type="InterPro" id="IPR011006">
    <property type="entry name" value="CheY-like_superfamily"/>
</dbReference>
<dbReference type="GO" id="GO:0005886">
    <property type="term" value="C:plasma membrane"/>
    <property type="evidence" value="ECO:0007669"/>
    <property type="project" value="UniProtKB-SubCell"/>
</dbReference>
<dbReference type="NCBIfam" id="TIGR00229">
    <property type="entry name" value="sensory_box"/>
    <property type="match status" value="1"/>
</dbReference>
<evidence type="ECO:0000256" key="6">
    <source>
        <dbReference type="SAM" id="MobiDB-lite"/>
    </source>
</evidence>
<dbReference type="Pfam" id="PF00072">
    <property type="entry name" value="Response_reg"/>
    <property type="match status" value="1"/>
</dbReference>
<dbReference type="Pfam" id="PF13426">
    <property type="entry name" value="PAS_9"/>
    <property type="match status" value="1"/>
</dbReference>
<evidence type="ECO:0000256" key="5">
    <source>
        <dbReference type="PROSITE-ProRule" id="PRU00169"/>
    </source>
</evidence>
<dbReference type="Pfam" id="PF02518">
    <property type="entry name" value="HATPase_c"/>
    <property type="match status" value="1"/>
</dbReference>
<dbReference type="SUPFAM" id="SSF47226">
    <property type="entry name" value="Histidine-containing phosphotransfer domain, HPT domain"/>
    <property type="match status" value="1"/>
</dbReference>
<keyword evidence="12" id="KW-1185">Reference proteome</keyword>
<dbReference type="Gene3D" id="3.30.565.10">
    <property type="entry name" value="Histidine kinase-like ATPase, C-terminal domain"/>
    <property type="match status" value="1"/>
</dbReference>
<dbReference type="RefSeq" id="WP_184386516.1">
    <property type="nucleotide sequence ID" value="NZ_JACIDJ010000009.1"/>
</dbReference>
<sequence length="692" mass="73868">MSPSKPSSPTTSSAPARPPAPPEIRRDAGGNAYLDGSGNAISAAGLDGVLALAIAAAPTGITLADPSLHDCPIVFMNPAFAQITGYSAEEVLGRNCRFLQGKSTEVTAVRALRRAIADRKPVTVEFTNHRRDGRRFTNELRLSPVFDAAGTLLAFVGIQHDVTARKRAEKEAQKARRAAERANQEKSDFLAFTSHEVRTPLHGVMGTLSLLLDTPLDAEQRAYAETARRCGATLLQTVNELLDLSRIEAGKLDIHPAPFSLADIVKDVLDLLAPAAAEKGIELSASLDHLLPAQLVGDAMRIRQVLMNLADNAVKFTHRGSVELRLAALPEGHVGFAVTDTGIGIPPKLRQKLFTRFTQVGAGGDQPGSGLGLAICQRLVSLMGGQIAVDSTPGRGSTFFFDLPLPPVPASGAPPSRLAPRREVATPPSLAHGRILLAEDGKANQLVAVAILRKAGYTVELARDGAEAAACAESGDYDLILMDLRMPLMDGYAATRAIRAIRGARGRVPIIAMTASVMPDDAERCLEVGMDGHLPKPLDRLELLRAVERVIASRPRRPVPATAEPGPQIQAPLLDRETLEELRAAVGPGRLPRLISVFAAETKDRVRRMHGLTDPARVEDEAHSLKASAATFGAIALRDAARELEEACRRADQPAWRQILDILPGLAERSIAAFPMARGEGRGRISEEGGAE</sequence>
<accession>A0A840AI85</accession>
<dbReference type="Proteomes" id="UP000553193">
    <property type="component" value="Unassembled WGS sequence"/>
</dbReference>
<dbReference type="Pfam" id="PF01627">
    <property type="entry name" value="Hpt"/>
    <property type="match status" value="1"/>
</dbReference>
<dbReference type="InterPro" id="IPR035965">
    <property type="entry name" value="PAS-like_dom_sf"/>
</dbReference>
<comment type="caution">
    <text evidence="11">The sequence shown here is derived from an EMBL/GenBank/DDBJ whole genome shotgun (WGS) entry which is preliminary data.</text>
</comment>
<dbReference type="SMART" id="SM00448">
    <property type="entry name" value="REC"/>
    <property type="match status" value="1"/>
</dbReference>
<evidence type="ECO:0000313" key="11">
    <source>
        <dbReference type="EMBL" id="MBB3900293.1"/>
    </source>
</evidence>
<dbReference type="Gene3D" id="1.10.287.130">
    <property type="match status" value="1"/>
</dbReference>
<feature type="domain" description="Response regulatory" evidence="8">
    <location>
        <begin position="434"/>
        <end position="551"/>
    </location>
</feature>
<dbReference type="Gene3D" id="3.40.50.2300">
    <property type="match status" value="1"/>
</dbReference>
<evidence type="ECO:0000259" key="7">
    <source>
        <dbReference type="PROSITE" id="PS50109"/>
    </source>
</evidence>
<dbReference type="SUPFAM" id="SSF55785">
    <property type="entry name" value="PYP-like sensor domain (PAS domain)"/>
    <property type="match status" value="1"/>
</dbReference>
<evidence type="ECO:0000313" key="12">
    <source>
        <dbReference type="Proteomes" id="UP000553193"/>
    </source>
</evidence>
<feature type="modified residue" description="4-aspartylphosphate" evidence="5">
    <location>
        <position position="483"/>
    </location>
</feature>
<dbReference type="Gene3D" id="1.20.120.160">
    <property type="entry name" value="HPT domain"/>
    <property type="match status" value="1"/>
</dbReference>
<dbReference type="PROSITE" id="PS50110">
    <property type="entry name" value="RESPONSE_REGULATORY"/>
    <property type="match status" value="1"/>
</dbReference>
<evidence type="ECO:0000256" key="4">
    <source>
        <dbReference type="ARBA" id="ARBA00023012"/>
    </source>
</evidence>
<dbReference type="SMART" id="SM00091">
    <property type="entry name" value="PAS"/>
    <property type="match status" value="1"/>
</dbReference>
<dbReference type="InterPro" id="IPR003661">
    <property type="entry name" value="HisK_dim/P_dom"/>
</dbReference>
<dbReference type="PROSITE" id="PS50113">
    <property type="entry name" value="PAC"/>
    <property type="match status" value="1"/>
</dbReference>
<name>A0A840AI85_9PROT</name>
<dbReference type="PROSITE" id="PS50112">
    <property type="entry name" value="PAS"/>
    <property type="match status" value="1"/>
</dbReference>
<dbReference type="InterPro" id="IPR000014">
    <property type="entry name" value="PAS"/>
</dbReference>
<dbReference type="CDD" id="cd00130">
    <property type="entry name" value="PAS"/>
    <property type="match status" value="1"/>
</dbReference>
<dbReference type="CDD" id="cd16922">
    <property type="entry name" value="HATPase_EvgS-ArcB-TorS-like"/>
    <property type="match status" value="1"/>
</dbReference>
<dbReference type="SUPFAM" id="SSF52172">
    <property type="entry name" value="CheY-like"/>
    <property type="match status" value="1"/>
</dbReference>
<dbReference type="InterPro" id="IPR000700">
    <property type="entry name" value="PAS-assoc_C"/>
</dbReference>
<dbReference type="EC" id="2.7.13.3" evidence="2"/>
<protein>
    <recommendedName>
        <fullName evidence="2">histidine kinase</fullName>
        <ecNumber evidence="2">2.7.13.3</ecNumber>
    </recommendedName>
</protein>
<dbReference type="InterPro" id="IPR003594">
    <property type="entry name" value="HATPase_dom"/>
</dbReference>
<dbReference type="PANTHER" id="PTHR45339">
    <property type="entry name" value="HYBRID SIGNAL TRANSDUCTION HISTIDINE KINASE J"/>
    <property type="match status" value="1"/>
</dbReference>
<feature type="region of interest" description="Disordered" evidence="6">
    <location>
        <begin position="1"/>
        <end position="31"/>
    </location>
</feature>
<dbReference type="SUPFAM" id="SSF55874">
    <property type="entry name" value="ATPase domain of HSP90 chaperone/DNA topoisomerase II/histidine kinase"/>
    <property type="match status" value="1"/>
</dbReference>
<dbReference type="InterPro" id="IPR001789">
    <property type="entry name" value="Sig_transdc_resp-reg_receiver"/>
</dbReference>
<feature type="domain" description="PAS" evidence="9">
    <location>
        <begin position="50"/>
        <end position="119"/>
    </location>
</feature>
<dbReference type="CDD" id="cd00082">
    <property type="entry name" value="HisKA"/>
    <property type="match status" value="1"/>
</dbReference>
<reference evidence="11 12" key="1">
    <citation type="submission" date="2020-08" db="EMBL/GenBank/DDBJ databases">
        <title>Genomic Encyclopedia of Type Strains, Phase IV (KMG-IV): sequencing the most valuable type-strain genomes for metagenomic binning, comparative biology and taxonomic classification.</title>
        <authorList>
            <person name="Goeker M."/>
        </authorList>
    </citation>
    <scope>NUCLEOTIDE SEQUENCE [LARGE SCALE GENOMIC DNA]</scope>
    <source>
        <strain evidence="11 12">DSM 19979</strain>
    </source>
</reference>
<dbReference type="PANTHER" id="PTHR45339:SF5">
    <property type="entry name" value="HISTIDINE KINASE"/>
    <property type="match status" value="1"/>
</dbReference>
<evidence type="ECO:0000259" key="9">
    <source>
        <dbReference type="PROSITE" id="PS50112"/>
    </source>
</evidence>
<feature type="compositionally biased region" description="Low complexity" evidence="6">
    <location>
        <begin position="1"/>
        <end position="15"/>
    </location>
</feature>
<evidence type="ECO:0000259" key="10">
    <source>
        <dbReference type="PROSITE" id="PS50113"/>
    </source>
</evidence>
<dbReference type="InterPro" id="IPR008207">
    <property type="entry name" value="Sig_transdc_His_kin_Hpt_dom"/>
</dbReference>
<proteinExistence type="predicted"/>
<dbReference type="InterPro" id="IPR001610">
    <property type="entry name" value="PAC"/>
</dbReference>
<dbReference type="SMART" id="SM00387">
    <property type="entry name" value="HATPase_c"/>
    <property type="match status" value="1"/>
</dbReference>
<dbReference type="InterPro" id="IPR004358">
    <property type="entry name" value="Sig_transdc_His_kin-like_C"/>
</dbReference>
<dbReference type="PRINTS" id="PR00344">
    <property type="entry name" value="BCTRLSENSOR"/>
</dbReference>
<dbReference type="EMBL" id="JACIDJ010000009">
    <property type="protein sequence ID" value="MBB3900293.1"/>
    <property type="molecule type" value="Genomic_DNA"/>
</dbReference>
<dbReference type="CDD" id="cd17546">
    <property type="entry name" value="REC_hyHK_CKI1_RcsC-like"/>
    <property type="match status" value="1"/>
</dbReference>
<feature type="domain" description="Histidine kinase" evidence="7">
    <location>
        <begin position="192"/>
        <end position="407"/>
    </location>
</feature>
<dbReference type="SMART" id="SM00086">
    <property type="entry name" value="PAC"/>
    <property type="match status" value="1"/>
</dbReference>
<dbReference type="InterPro" id="IPR036097">
    <property type="entry name" value="HisK_dim/P_sf"/>
</dbReference>
<gene>
    <name evidence="11" type="ORF">GGQ83_003769</name>
</gene>
<dbReference type="InterPro" id="IPR036641">
    <property type="entry name" value="HPT_dom_sf"/>
</dbReference>
<evidence type="ECO:0000256" key="3">
    <source>
        <dbReference type="ARBA" id="ARBA00022553"/>
    </source>
</evidence>